<dbReference type="PANTHER" id="PTHR12369">
    <property type="entry name" value="CHONDROITIN SYNTHASE"/>
    <property type="match status" value="1"/>
</dbReference>
<gene>
    <name evidence="13" type="ORF">BJG266_LOCUS38592</name>
    <name evidence="14" type="ORF">QVE165_LOCUS55469</name>
</gene>
<dbReference type="Proteomes" id="UP000663877">
    <property type="component" value="Unassembled WGS sequence"/>
</dbReference>
<dbReference type="Gene3D" id="3.90.550.50">
    <property type="match status" value="1"/>
</dbReference>
<keyword evidence="15" id="KW-1185">Reference proteome</keyword>
<feature type="region of interest" description="Disordered" evidence="11">
    <location>
        <begin position="154"/>
        <end position="174"/>
    </location>
</feature>
<name>A0A815M7A2_9BILA</name>
<keyword evidence="6 10" id="KW-0735">Signal-anchor</keyword>
<evidence type="ECO:0000256" key="1">
    <source>
        <dbReference type="ARBA" id="ARBA00004447"/>
    </source>
</evidence>
<evidence type="ECO:0000313" key="13">
    <source>
        <dbReference type="EMBL" id="CAF1417690.1"/>
    </source>
</evidence>
<protein>
    <recommendedName>
        <fullName evidence="10">Hexosyltransferase</fullName>
        <ecNumber evidence="10">2.4.1.-</ecNumber>
    </recommendedName>
</protein>
<dbReference type="PANTHER" id="PTHR12369:SF13">
    <property type="entry name" value="HEXOSYLTRANSFERASE"/>
    <property type="match status" value="1"/>
</dbReference>
<evidence type="ECO:0000256" key="2">
    <source>
        <dbReference type="ARBA" id="ARBA00009239"/>
    </source>
</evidence>
<feature type="domain" description="Fringe-like glycosyltransferase" evidence="12">
    <location>
        <begin position="188"/>
        <end position="299"/>
    </location>
</feature>
<reference evidence="13" key="1">
    <citation type="submission" date="2021-02" db="EMBL/GenBank/DDBJ databases">
        <authorList>
            <person name="Nowell W R."/>
        </authorList>
    </citation>
    <scope>NUCLEOTIDE SEQUENCE</scope>
</reference>
<keyword evidence="3" id="KW-0328">Glycosyltransferase</keyword>
<evidence type="ECO:0000256" key="7">
    <source>
        <dbReference type="ARBA" id="ARBA00022989"/>
    </source>
</evidence>
<keyword evidence="4 10" id="KW-0808">Transferase</keyword>
<organism evidence="13 16">
    <name type="scientific">Adineta steineri</name>
    <dbReference type="NCBI Taxonomy" id="433720"/>
    <lineage>
        <taxon>Eukaryota</taxon>
        <taxon>Metazoa</taxon>
        <taxon>Spiralia</taxon>
        <taxon>Gnathifera</taxon>
        <taxon>Rotifera</taxon>
        <taxon>Eurotatoria</taxon>
        <taxon>Bdelloidea</taxon>
        <taxon>Adinetida</taxon>
        <taxon>Adinetidae</taxon>
        <taxon>Adineta</taxon>
    </lineage>
</organism>
<dbReference type="Pfam" id="PF02434">
    <property type="entry name" value="Fringe"/>
    <property type="match status" value="1"/>
</dbReference>
<sequence length="852" mass="100034">MVRYGRKHRRAVHLNTNRHLSTKTGGIHLCKYFSTIRSKLARLMRYKFSLISLLFHRSRLKSRYILSILVGLSLGFTLSLACLPMISVCDNPLLLFSEPFSSSLNNQLSNETFSLRDTIDRILNRHARSVADVTLVDYGSKDYEPRIVQPSSMEKNLNNQSLSTTTQSSNTPKVTRPRYIADELGIREKILVAVITETNHLNTFAFFLNQTLQNYVNRLLFFIDEDVQDFPKSMEVVAIHDKRAYLKPFYILKYLAEKMIKSYDWFVLVPDNTYIRGFKLNEFLNHISISQDLYMGQPFDDVHAVYCYFGSGIILSGTILRKVLDEIDWCTNNAYSQDLTDNIGRCILKAAKSPCVNTASNYKFTAYVNYRFEFDTDIDKLSKNEEFNQTLTVHPVNDLETMLKLQKYFNQVEIDEMTRSISKYEETIENLSCYAPEGCGNIPWPVGVPPPFKPTSRFDVLRWDYFNETHIYLKTDIDVIDPMKDDDYEEIHEVINYAVEQLQKKYGIQLKFKKLINGYRQFDPTRGTHYIMDLSLIDENKIEFIKRAELMRPLGLVEIVPMPFVTESTKIFLILPIYSDEQSVAIRFLHYANKTLFDKETRDKFELHLTHIITTKQELSQSQKWFDNIRHEIDLIHRTRTQLVVSYHTIHLPSTSSITRYTHTTHILDYFETKFRTNSLVFLTNPYVNIESDFLNRCRLNVIENVQLFFPIAFYQYHPHIITRTYHMTDNSTIELHKSHGWFNSYAFDHIGLYMNDYLKLKQTILLHNITLSSMNFYDLFIQLTDIHILRAPDQSLRVHYHPIKCDSIKQLNNIEYNRCLMQKEKGLASRSQLAMIIIENEQTKKTDKKKK</sequence>
<dbReference type="EMBL" id="CAJNOI010001491">
    <property type="protein sequence ID" value="CAF1417690.1"/>
    <property type="molecule type" value="Genomic_DNA"/>
</dbReference>
<accession>A0A815M7A2</accession>
<keyword evidence="5 10" id="KW-0812">Transmembrane</keyword>
<dbReference type="InterPro" id="IPR003378">
    <property type="entry name" value="Fringe-like_glycosylTrfase"/>
</dbReference>
<dbReference type="AlphaFoldDB" id="A0A815M7A2"/>
<comment type="caution">
    <text evidence="13">The sequence shown here is derived from an EMBL/GenBank/DDBJ whole genome shotgun (WGS) entry which is preliminary data.</text>
</comment>
<evidence type="ECO:0000313" key="15">
    <source>
        <dbReference type="Proteomes" id="UP000663832"/>
    </source>
</evidence>
<evidence type="ECO:0000313" key="16">
    <source>
        <dbReference type="Proteomes" id="UP000663877"/>
    </source>
</evidence>
<dbReference type="InterPro" id="IPR051227">
    <property type="entry name" value="CS_glycosyltransferase"/>
</dbReference>
<dbReference type="Pfam" id="PF05679">
    <property type="entry name" value="CHGN"/>
    <property type="match status" value="1"/>
</dbReference>
<evidence type="ECO:0000259" key="12">
    <source>
        <dbReference type="Pfam" id="PF02434"/>
    </source>
</evidence>
<dbReference type="InterPro" id="IPR008428">
    <property type="entry name" value="Chond_GalNAc"/>
</dbReference>
<evidence type="ECO:0000313" key="14">
    <source>
        <dbReference type="EMBL" id="CAF1619774.1"/>
    </source>
</evidence>
<comment type="similarity">
    <text evidence="2 10">Belongs to the chondroitin N-acetylgalactosaminyltransferase family.</text>
</comment>
<feature type="transmembrane region" description="Helical" evidence="10">
    <location>
        <begin position="64"/>
        <end position="86"/>
    </location>
</feature>
<evidence type="ECO:0000256" key="4">
    <source>
        <dbReference type="ARBA" id="ARBA00022679"/>
    </source>
</evidence>
<evidence type="ECO:0000256" key="3">
    <source>
        <dbReference type="ARBA" id="ARBA00022676"/>
    </source>
</evidence>
<evidence type="ECO:0000256" key="9">
    <source>
        <dbReference type="ARBA" id="ARBA00023136"/>
    </source>
</evidence>
<dbReference type="GO" id="GO:0047238">
    <property type="term" value="F:glucuronosyl-N-acetylgalactosaminyl-proteoglycan 4-beta-N-acetylgalactosaminyltransferase activity"/>
    <property type="evidence" value="ECO:0007669"/>
    <property type="project" value="TreeGrafter"/>
</dbReference>
<keyword evidence="9 10" id="KW-0472">Membrane</keyword>
<dbReference type="GO" id="GO:0032580">
    <property type="term" value="C:Golgi cisterna membrane"/>
    <property type="evidence" value="ECO:0007669"/>
    <property type="project" value="UniProtKB-SubCell"/>
</dbReference>
<dbReference type="Proteomes" id="UP000663832">
    <property type="component" value="Unassembled WGS sequence"/>
</dbReference>
<evidence type="ECO:0000256" key="10">
    <source>
        <dbReference type="RuleBase" id="RU364016"/>
    </source>
</evidence>
<feature type="compositionally biased region" description="Low complexity" evidence="11">
    <location>
        <begin position="156"/>
        <end position="171"/>
    </location>
</feature>
<dbReference type="OrthoDB" id="9985088at2759"/>
<keyword evidence="7 10" id="KW-1133">Transmembrane helix</keyword>
<evidence type="ECO:0000256" key="8">
    <source>
        <dbReference type="ARBA" id="ARBA00023034"/>
    </source>
</evidence>
<keyword evidence="8 10" id="KW-0333">Golgi apparatus</keyword>
<comment type="subcellular location">
    <subcellularLocation>
        <location evidence="1 10">Golgi apparatus</location>
        <location evidence="1 10">Golgi stack membrane</location>
        <topology evidence="1 10">Single-pass type II membrane protein</topology>
    </subcellularLocation>
</comment>
<proteinExistence type="inferred from homology"/>
<evidence type="ECO:0000256" key="6">
    <source>
        <dbReference type="ARBA" id="ARBA00022968"/>
    </source>
</evidence>
<dbReference type="EMBL" id="CAJNOM010001815">
    <property type="protein sequence ID" value="CAF1619774.1"/>
    <property type="molecule type" value="Genomic_DNA"/>
</dbReference>
<dbReference type="EC" id="2.4.1.-" evidence="10"/>
<evidence type="ECO:0000256" key="11">
    <source>
        <dbReference type="SAM" id="MobiDB-lite"/>
    </source>
</evidence>
<evidence type="ECO:0000256" key="5">
    <source>
        <dbReference type="ARBA" id="ARBA00022692"/>
    </source>
</evidence>